<dbReference type="Proteomes" id="UP000297703">
    <property type="component" value="Unassembled WGS sequence"/>
</dbReference>
<reference evidence="2 3" key="1">
    <citation type="submission" date="2019-04" db="EMBL/GenBank/DDBJ databases">
        <title>Draft genome of the big-headed turtle Platysternon megacephalum.</title>
        <authorList>
            <person name="Gong S."/>
        </authorList>
    </citation>
    <scope>NUCLEOTIDE SEQUENCE [LARGE SCALE GENOMIC DNA]</scope>
    <source>
        <strain evidence="2">DO16091913</strain>
        <tissue evidence="2">Muscle</tissue>
    </source>
</reference>
<feature type="region of interest" description="Disordered" evidence="1">
    <location>
        <begin position="32"/>
        <end position="84"/>
    </location>
</feature>
<reference evidence="2 3" key="2">
    <citation type="submission" date="2019-04" db="EMBL/GenBank/DDBJ databases">
        <title>The genome sequence of big-headed turtle.</title>
        <authorList>
            <person name="Gong S."/>
        </authorList>
    </citation>
    <scope>NUCLEOTIDE SEQUENCE [LARGE SCALE GENOMIC DNA]</scope>
    <source>
        <strain evidence="2">DO16091913</strain>
        <tissue evidence="2">Muscle</tissue>
    </source>
</reference>
<dbReference type="EMBL" id="QXTE01000502">
    <property type="protein sequence ID" value="TFJ97380.1"/>
    <property type="molecule type" value="Genomic_DNA"/>
</dbReference>
<organism evidence="2 3">
    <name type="scientific">Platysternon megacephalum</name>
    <name type="common">big-headed turtle</name>
    <dbReference type="NCBI Taxonomy" id="55544"/>
    <lineage>
        <taxon>Eukaryota</taxon>
        <taxon>Metazoa</taxon>
        <taxon>Chordata</taxon>
        <taxon>Craniata</taxon>
        <taxon>Vertebrata</taxon>
        <taxon>Euteleostomi</taxon>
        <taxon>Archelosauria</taxon>
        <taxon>Testudinata</taxon>
        <taxon>Testudines</taxon>
        <taxon>Cryptodira</taxon>
        <taxon>Durocryptodira</taxon>
        <taxon>Testudinoidea</taxon>
        <taxon>Platysternidae</taxon>
        <taxon>Platysternon</taxon>
    </lineage>
</organism>
<comment type="caution">
    <text evidence="2">The sequence shown here is derived from an EMBL/GenBank/DDBJ whole genome shotgun (WGS) entry which is preliminary data.</text>
</comment>
<name>A0A4D9DJD4_9SAUR</name>
<dbReference type="OrthoDB" id="8922241at2759"/>
<evidence type="ECO:0000313" key="2">
    <source>
        <dbReference type="EMBL" id="TFJ97380.1"/>
    </source>
</evidence>
<accession>A0A4D9DJD4</accession>
<proteinExistence type="predicted"/>
<evidence type="ECO:0000256" key="1">
    <source>
        <dbReference type="SAM" id="MobiDB-lite"/>
    </source>
</evidence>
<protein>
    <submittedName>
        <fullName evidence="2">Coiled-coil domain-containing protein 22</fullName>
    </submittedName>
</protein>
<keyword evidence="3" id="KW-1185">Reference proteome</keyword>
<evidence type="ECO:0000313" key="3">
    <source>
        <dbReference type="Proteomes" id="UP000297703"/>
    </source>
</evidence>
<gene>
    <name evidence="2" type="ORF">DR999_PMT20789</name>
</gene>
<sequence length="114" mass="11505">MDQGRGNPLGCSVGGTQCSPLGEGLLGLASRGLPLVQREPPGNDSHPGAVAPSECDLPQTQGGATLPSPGGLPDLTSLLPPEGCSVPLPDPASWVEGENVWVLELQPYGDPSGE</sequence>
<dbReference type="AlphaFoldDB" id="A0A4D9DJD4"/>